<reference evidence="11" key="1">
    <citation type="submission" date="2016-03" db="EMBL/GenBank/DDBJ databases">
        <title>Screening and functional analysis of regulators involved in fruiting body formation of Flammulina velutipes.</title>
        <authorList>
            <person name="Wang W."/>
            <person name="Xie B."/>
            <person name="van Peer A.F."/>
        </authorList>
    </citation>
    <scope>NUCLEOTIDE SEQUENCE</scope>
    <source>
        <strain evidence="11">Fv25-3</strain>
    </source>
</reference>
<evidence type="ECO:0000256" key="9">
    <source>
        <dbReference type="ARBA" id="ARBA00023224"/>
    </source>
</evidence>
<proteinExistence type="inferred from homology"/>
<evidence type="ECO:0000313" key="11">
    <source>
        <dbReference type="EMBL" id="AOC97511.1"/>
    </source>
</evidence>
<dbReference type="AlphaFoldDB" id="A0A1B2U701"/>
<feature type="transmembrane region" description="Helical" evidence="10">
    <location>
        <begin position="35"/>
        <end position="55"/>
    </location>
</feature>
<dbReference type="GO" id="GO:0004934">
    <property type="term" value="F:mating-type alpha-factor pheromone receptor activity"/>
    <property type="evidence" value="ECO:0007669"/>
    <property type="project" value="InterPro"/>
</dbReference>
<evidence type="ECO:0000256" key="7">
    <source>
        <dbReference type="ARBA" id="ARBA00023136"/>
    </source>
</evidence>
<gene>
    <name evidence="11" type="primary">STE3.6</name>
</gene>
<evidence type="ECO:0000256" key="1">
    <source>
        <dbReference type="ARBA" id="ARBA00004141"/>
    </source>
</evidence>
<evidence type="ECO:0000256" key="6">
    <source>
        <dbReference type="ARBA" id="ARBA00023040"/>
    </source>
</evidence>
<evidence type="ECO:0000256" key="5">
    <source>
        <dbReference type="ARBA" id="ARBA00022989"/>
    </source>
</evidence>
<dbReference type="PANTHER" id="PTHR28097">
    <property type="entry name" value="PHEROMONE A FACTOR RECEPTOR"/>
    <property type="match status" value="1"/>
</dbReference>
<keyword evidence="3" id="KW-0589">Pheromone response</keyword>
<comment type="subcellular location">
    <subcellularLocation>
        <location evidence="1">Membrane</location>
        <topology evidence="1">Multi-pass membrane protein</topology>
    </subcellularLocation>
</comment>
<sequence>MDPTYPAFPILAFIAFILVLVPFPWHLQAWNAGTCLFMVWTAMALLNLFINSLIWHNNALDWAPIWCDISTRVTLASGIGLNAASLCISRRLYHIAACQSVSSSPRDRRRALITDLLIAVGIPLLQLPLHIIVNGHRYDILEDVGCVVVTYNTVPAYPLSFLWPNIICLTSVVYCFLTLRSFLRRRAQFNQFLASSSSLNANRYFRLMALASVEIFVNIPISSYGLYLNLTRSKVQPWISWDDTHFDWFTVDQFPALLWRANSDMVAVVELQRWATVIIALVFFGFFGFAEEAKKHYRGLAVHLGFQKKKSALKPLQLPLYNKASPLSPSRPKRSDSMASSTVIATSSYGGCVKGSPYAKAPPYDEEFHIVDARSEEIAFAVFSPSSSPTAVAYPPSPVLSPSPQPHSVYTVPSLSAFPDPPSTFQASMSISPPEPALPKYSRFSAGF</sequence>
<feature type="transmembrane region" description="Helical" evidence="10">
    <location>
        <begin position="161"/>
        <end position="183"/>
    </location>
</feature>
<evidence type="ECO:0000256" key="8">
    <source>
        <dbReference type="ARBA" id="ARBA00023170"/>
    </source>
</evidence>
<keyword evidence="4 10" id="KW-0812">Transmembrane</keyword>
<feature type="transmembrane region" description="Helical" evidence="10">
    <location>
        <begin position="6"/>
        <end position="23"/>
    </location>
</feature>
<dbReference type="EMBL" id="KU882135">
    <property type="protein sequence ID" value="AOC97511.1"/>
    <property type="molecule type" value="Genomic_DNA"/>
</dbReference>
<evidence type="ECO:0000256" key="4">
    <source>
        <dbReference type="ARBA" id="ARBA00022692"/>
    </source>
</evidence>
<accession>A0A1B2U701</accession>
<feature type="transmembrane region" description="Helical" evidence="10">
    <location>
        <begin position="204"/>
        <end position="227"/>
    </location>
</feature>
<feature type="transmembrane region" description="Helical" evidence="10">
    <location>
        <begin position="113"/>
        <end position="133"/>
    </location>
</feature>
<dbReference type="GO" id="GO:0005886">
    <property type="term" value="C:plasma membrane"/>
    <property type="evidence" value="ECO:0007669"/>
    <property type="project" value="TreeGrafter"/>
</dbReference>
<keyword evidence="6" id="KW-0297">G-protein coupled receptor</keyword>
<feature type="transmembrane region" description="Helical" evidence="10">
    <location>
        <begin position="271"/>
        <end position="290"/>
    </location>
</feature>
<name>A0A1B2U701_FLAVE</name>
<dbReference type="InterPro" id="IPR001499">
    <property type="entry name" value="GPCR_STE3"/>
</dbReference>
<evidence type="ECO:0000256" key="3">
    <source>
        <dbReference type="ARBA" id="ARBA00022507"/>
    </source>
</evidence>
<dbReference type="InterPro" id="IPR000481">
    <property type="entry name" value="GPCR_Pheromne_B_alpha_rcpt"/>
</dbReference>
<keyword evidence="7 10" id="KW-0472">Membrane</keyword>
<evidence type="ECO:0000256" key="2">
    <source>
        <dbReference type="ARBA" id="ARBA00011085"/>
    </source>
</evidence>
<protein>
    <submittedName>
        <fullName evidence="11">Putative pheromone receptor</fullName>
    </submittedName>
</protein>
<keyword evidence="9" id="KW-0807">Transducer</keyword>
<dbReference type="CDD" id="cd14966">
    <property type="entry name" value="7tmD_STE3"/>
    <property type="match status" value="1"/>
</dbReference>
<evidence type="ECO:0000256" key="10">
    <source>
        <dbReference type="SAM" id="Phobius"/>
    </source>
</evidence>
<keyword evidence="5 10" id="KW-1133">Transmembrane helix</keyword>
<organism evidence="11">
    <name type="scientific">Flammulina velutipes</name>
    <name type="common">Agaricus velutipes</name>
    <dbReference type="NCBI Taxonomy" id="38945"/>
    <lineage>
        <taxon>Eukaryota</taxon>
        <taxon>Fungi</taxon>
        <taxon>Dikarya</taxon>
        <taxon>Basidiomycota</taxon>
        <taxon>Agaricomycotina</taxon>
        <taxon>Agaricomycetes</taxon>
        <taxon>Agaricomycetidae</taxon>
        <taxon>Agaricales</taxon>
        <taxon>Marasmiineae</taxon>
        <taxon>Physalacriaceae</taxon>
        <taxon>Flammulina</taxon>
    </lineage>
</organism>
<dbReference type="GO" id="GO:0000750">
    <property type="term" value="P:pheromone-dependent signal transduction involved in conjugation with cellular fusion"/>
    <property type="evidence" value="ECO:0007669"/>
    <property type="project" value="TreeGrafter"/>
</dbReference>
<dbReference type="PANTHER" id="PTHR28097:SF1">
    <property type="entry name" value="PHEROMONE A FACTOR RECEPTOR"/>
    <property type="match status" value="1"/>
</dbReference>
<dbReference type="Pfam" id="PF02076">
    <property type="entry name" value="STE3"/>
    <property type="match status" value="1"/>
</dbReference>
<keyword evidence="8 11" id="KW-0675">Receptor</keyword>
<comment type="similarity">
    <text evidence="2">Belongs to the G-protein coupled receptor 4 family.</text>
</comment>
<dbReference type="PRINTS" id="PR00899">
    <property type="entry name" value="GPCRSTE3"/>
</dbReference>
<dbReference type="PRINTS" id="PR00901">
    <property type="entry name" value="PHEROMONEBAR"/>
</dbReference>